<evidence type="ECO:0000313" key="1">
    <source>
        <dbReference type="EMBL" id="KAI0032440.1"/>
    </source>
</evidence>
<proteinExistence type="predicted"/>
<accession>A0ACB8QLE8</accession>
<dbReference type="Proteomes" id="UP000814128">
    <property type="component" value="Unassembled WGS sequence"/>
</dbReference>
<organism evidence="1 2">
    <name type="scientific">Vararia minispora EC-137</name>
    <dbReference type="NCBI Taxonomy" id="1314806"/>
    <lineage>
        <taxon>Eukaryota</taxon>
        <taxon>Fungi</taxon>
        <taxon>Dikarya</taxon>
        <taxon>Basidiomycota</taxon>
        <taxon>Agaricomycotina</taxon>
        <taxon>Agaricomycetes</taxon>
        <taxon>Russulales</taxon>
        <taxon>Lachnocladiaceae</taxon>
        <taxon>Vararia</taxon>
    </lineage>
</organism>
<name>A0ACB8QLE8_9AGAM</name>
<keyword evidence="2" id="KW-1185">Reference proteome</keyword>
<reference evidence="1" key="2">
    <citation type="journal article" date="2022" name="New Phytol.">
        <title>Evolutionary transition to the ectomycorrhizal habit in the genomes of a hyperdiverse lineage of mushroom-forming fungi.</title>
        <authorList>
            <person name="Looney B."/>
            <person name="Miyauchi S."/>
            <person name="Morin E."/>
            <person name="Drula E."/>
            <person name="Courty P.E."/>
            <person name="Kohler A."/>
            <person name="Kuo A."/>
            <person name="LaButti K."/>
            <person name="Pangilinan J."/>
            <person name="Lipzen A."/>
            <person name="Riley R."/>
            <person name="Andreopoulos W."/>
            <person name="He G."/>
            <person name="Johnson J."/>
            <person name="Nolan M."/>
            <person name="Tritt A."/>
            <person name="Barry K.W."/>
            <person name="Grigoriev I.V."/>
            <person name="Nagy L.G."/>
            <person name="Hibbett D."/>
            <person name="Henrissat B."/>
            <person name="Matheny P.B."/>
            <person name="Labbe J."/>
            <person name="Martin F.M."/>
        </authorList>
    </citation>
    <scope>NUCLEOTIDE SEQUENCE</scope>
    <source>
        <strain evidence="1">EC-137</strain>
    </source>
</reference>
<sequence>MSEAEPINFDSLWAKALKDLKMKTGIDRFVNCQSGDDSLFIVDGKMQRFKKIRAEDSKWGKLRNKYAKPSVDTIINFVGTTGDAASHTMPGGKAILVGFGVLLTSTKSVT</sequence>
<reference evidence="1" key="1">
    <citation type="submission" date="2021-02" db="EMBL/GenBank/DDBJ databases">
        <authorList>
            <consortium name="DOE Joint Genome Institute"/>
            <person name="Ahrendt S."/>
            <person name="Looney B.P."/>
            <person name="Miyauchi S."/>
            <person name="Morin E."/>
            <person name="Drula E."/>
            <person name="Courty P.E."/>
            <person name="Chicoki N."/>
            <person name="Fauchery L."/>
            <person name="Kohler A."/>
            <person name="Kuo A."/>
            <person name="Labutti K."/>
            <person name="Pangilinan J."/>
            <person name="Lipzen A."/>
            <person name="Riley R."/>
            <person name="Andreopoulos W."/>
            <person name="He G."/>
            <person name="Johnson J."/>
            <person name="Barry K.W."/>
            <person name="Grigoriev I.V."/>
            <person name="Nagy L."/>
            <person name="Hibbett D."/>
            <person name="Henrissat B."/>
            <person name="Matheny P.B."/>
            <person name="Labbe J."/>
            <person name="Martin F."/>
        </authorList>
    </citation>
    <scope>NUCLEOTIDE SEQUENCE</scope>
    <source>
        <strain evidence="1">EC-137</strain>
    </source>
</reference>
<evidence type="ECO:0000313" key="2">
    <source>
        <dbReference type="Proteomes" id="UP000814128"/>
    </source>
</evidence>
<gene>
    <name evidence="1" type="ORF">K488DRAFT_85862</name>
</gene>
<comment type="caution">
    <text evidence="1">The sequence shown here is derived from an EMBL/GenBank/DDBJ whole genome shotgun (WGS) entry which is preliminary data.</text>
</comment>
<dbReference type="EMBL" id="MU273546">
    <property type="protein sequence ID" value="KAI0032440.1"/>
    <property type="molecule type" value="Genomic_DNA"/>
</dbReference>
<protein>
    <submittedName>
        <fullName evidence="1">Uncharacterized protein</fullName>
    </submittedName>
</protein>